<organism evidence="2 3">
    <name type="scientific">Chitinimonas arctica</name>
    <dbReference type="NCBI Taxonomy" id="2594795"/>
    <lineage>
        <taxon>Bacteria</taxon>
        <taxon>Pseudomonadati</taxon>
        <taxon>Pseudomonadota</taxon>
        <taxon>Betaproteobacteria</taxon>
        <taxon>Neisseriales</taxon>
        <taxon>Chitinibacteraceae</taxon>
        <taxon>Chitinimonas</taxon>
    </lineage>
</organism>
<accession>A0A516SAE5</accession>
<evidence type="ECO:0000256" key="1">
    <source>
        <dbReference type="SAM" id="Phobius"/>
    </source>
</evidence>
<reference evidence="3" key="1">
    <citation type="submission" date="2019-07" db="EMBL/GenBank/DDBJ databases">
        <title>Chitinimonas sp. nov., isolated from Ny-Alesund, arctica soil.</title>
        <authorList>
            <person name="Xu Q."/>
            <person name="Peng F."/>
        </authorList>
    </citation>
    <scope>NUCLEOTIDE SEQUENCE [LARGE SCALE GENOMIC DNA]</scope>
    <source>
        <strain evidence="3">R3-44</strain>
    </source>
</reference>
<dbReference type="Proteomes" id="UP000317550">
    <property type="component" value="Chromosome"/>
</dbReference>
<protein>
    <submittedName>
        <fullName evidence="2">Uncharacterized protein</fullName>
    </submittedName>
</protein>
<feature type="transmembrane region" description="Helical" evidence="1">
    <location>
        <begin position="79"/>
        <end position="100"/>
    </location>
</feature>
<evidence type="ECO:0000313" key="3">
    <source>
        <dbReference type="Proteomes" id="UP000317550"/>
    </source>
</evidence>
<sequence>MLNPPSPTASPRYISNPPTDQPSIPIWSKIGSPSYPAFLSPPRVAPVLEHLDEYVEIENYGEKNLAAQRHGVNVTKKKFIASASACALAAIITLGGPQLIHHVKEHKTARVATFLSGLVLLFITGFLSFHFLLTWRQWKLNTDRLEFKKSIFESRQFFYGGNIQ</sequence>
<gene>
    <name evidence="2" type="ORF">FNU76_01405</name>
</gene>
<feature type="transmembrane region" description="Helical" evidence="1">
    <location>
        <begin position="112"/>
        <end position="135"/>
    </location>
</feature>
<proteinExistence type="predicted"/>
<evidence type="ECO:0000313" key="2">
    <source>
        <dbReference type="EMBL" id="QDQ25117.1"/>
    </source>
</evidence>
<keyword evidence="1" id="KW-0812">Transmembrane</keyword>
<dbReference type="AlphaFoldDB" id="A0A516SAE5"/>
<keyword evidence="3" id="KW-1185">Reference proteome</keyword>
<keyword evidence="1" id="KW-1133">Transmembrane helix</keyword>
<name>A0A516SAE5_9NEIS</name>
<dbReference type="EMBL" id="CP041730">
    <property type="protein sequence ID" value="QDQ25117.1"/>
    <property type="molecule type" value="Genomic_DNA"/>
</dbReference>
<dbReference type="RefSeq" id="WP_143856042.1">
    <property type="nucleotide sequence ID" value="NZ_CP041730.1"/>
</dbReference>
<keyword evidence="1" id="KW-0472">Membrane</keyword>
<dbReference type="KEGG" id="cari:FNU76_01405"/>